<name>A0A2T8F8I1_9ACTN</name>
<evidence type="ECO:0000313" key="16">
    <source>
        <dbReference type="Proteomes" id="UP000246018"/>
    </source>
</evidence>
<feature type="domain" description="Peptidase M4 C-terminal" evidence="13">
    <location>
        <begin position="565"/>
        <end position="684"/>
    </location>
</feature>
<evidence type="ECO:0000256" key="7">
    <source>
        <dbReference type="ARBA" id="ARBA00023049"/>
    </source>
</evidence>
<dbReference type="InterPro" id="IPR050728">
    <property type="entry name" value="Zinc_Metalloprotease_M4"/>
</dbReference>
<feature type="active site" evidence="8">
    <location>
        <position position="351"/>
    </location>
</feature>
<evidence type="ECO:0000259" key="13">
    <source>
        <dbReference type="Pfam" id="PF02868"/>
    </source>
</evidence>
<dbReference type="Pfam" id="PF07504">
    <property type="entry name" value="FTP"/>
    <property type="match status" value="1"/>
</dbReference>
<keyword evidence="16" id="KW-1185">Reference proteome</keyword>
<dbReference type="PRINTS" id="PR00730">
    <property type="entry name" value="THERMOLYSIN"/>
</dbReference>
<dbReference type="EMBL" id="QDGZ01000006">
    <property type="protein sequence ID" value="PVG82038.1"/>
    <property type="molecule type" value="Genomic_DNA"/>
</dbReference>
<dbReference type="Proteomes" id="UP000246018">
    <property type="component" value="Unassembled WGS sequence"/>
</dbReference>
<evidence type="ECO:0000256" key="2">
    <source>
        <dbReference type="ARBA" id="ARBA00022670"/>
    </source>
</evidence>
<feature type="active site" description="Proton donor" evidence="8">
    <location>
        <position position="615"/>
    </location>
</feature>
<feature type="signal peptide" evidence="10">
    <location>
        <begin position="1"/>
        <end position="25"/>
    </location>
</feature>
<accession>A0A2T8F8I1</accession>
<dbReference type="GO" id="GO:0006508">
    <property type="term" value="P:proteolysis"/>
    <property type="evidence" value="ECO:0007669"/>
    <property type="project" value="UniProtKB-KW"/>
</dbReference>
<feature type="chain" id="PRO_5039717989" description="Peptidase M4 family protein" evidence="10">
    <location>
        <begin position="26"/>
        <end position="961"/>
    </location>
</feature>
<dbReference type="Gene3D" id="1.10.390.10">
    <property type="entry name" value="Neutral Protease Domain 2"/>
    <property type="match status" value="2"/>
</dbReference>
<keyword evidence="7" id="KW-0482">Metalloprotease</keyword>
<feature type="domain" description="FTP" evidence="14">
    <location>
        <begin position="107"/>
        <end position="152"/>
    </location>
</feature>
<evidence type="ECO:0000256" key="5">
    <source>
        <dbReference type="ARBA" id="ARBA00022801"/>
    </source>
</evidence>
<feature type="domain" description="Peptidase M4" evidence="11">
    <location>
        <begin position="291"/>
        <end position="358"/>
    </location>
</feature>
<keyword evidence="6" id="KW-0862">Zinc</keyword>
<keyword evidence="2" id="KW-0645">Protease</keyword>
<keyword evidence="3" id="KW-0479">Metal-binding</keyword>
<dbReference type="InterPro" id="IPR003137">
    <property type="entry name" value="PA_domain"/>
</dbReference>
<dbReference type="PANTHER" id="PTHR33794">
    <property type="entry name" value="BACILLOLYSIN"/>
    <property type="match status" value="1"/>
</dbReference>
<dbReference type="OrthoDB" id="291295at2"/>
<evidence type="ECO:0000259" key="12">
    <source>
        <dbReference type="Pfam" id="PF02225"/>
    </source>
</evidence>
<keyword evidence="4 10" id="KW-0732">Signal</keyword>
<sequence>MKLLKQGVALAVIGAGLAASPMMQAQAGSAPRSGDGNGVQAMKNEAQGLVTLSGESATRRVGFIRVKGTDGDLMPSRSGASRAAAAAKADAYLDKYAANFAARPSELRRDSVTANGVGWTVTYSQAYRGVDVFGAMLRAHVDEQGDLTSVNGYAAPDLSLSTTPRVSAERAGEAAVGTVRAQPPGHEGDADTTGIHAASTELVVYRLGATKGEAGKAILAWVVEVTNGANVRDMVFLDAQTGKLVNRYSLVHDALSRELYEGVYHRKGLKWVEGDAFPGRLDVDQQNEVLGTGESYWFFMNGFGRDSYDGAGHKMITVNNDPRISCPNANWNGVTTNYCSGVSSDDVVAHEWGHAYTEYTHGLIYQWQSGALNESYSDIWGETVDLINGRMDADEGDIAAKRPVGVCSSHSPARPVAVINSPASIAKVCQAGAASFGPQLSATGVTGDVVLGVDNGQPAPDGTPSPSTSDACTALTNGAAVAGKIALVDRGACAFTIKVKNAQNAGAIAVLVADNVESTPAGMSGVDSTITIPSVRIRLSDGNLIKSELPNGPVNVTLKDATGVRHDSYRWLMGEDSTAFGGAIRDMWSPTCHGDPGKVSDAEYYCATDDGGGVHSNSGVPNHGYALLVDGGSYNGVDIKGLGMDKAAAIYFRAMTEYQTPTTDFADHADALEASCTDLVGQPIRKLSTAANASPTAAASIRRGDCGQVANMAAAVELRTDPVQCDFKPLLDPNTPALCGEGGTETQVWVEDFEDGLAGWTPSQQVVFRGGFAMPWEASTSAPGNHAGGVAYGPAPDRGECSNGAGDFSSRDSITSPSVTVPAGDATPRLSFDHYVSTETGYDGGNVKVSVNGGPFAVIPAAAYTFNAPTKLTDASTNTNPMAGEDGFTGTDGGEIGGSWGTSQVDLTKAGVKAGDTVTLRFDIGRDGCGGLEGWYVDNVEVSTCLGGPAPVAGSTEGRRR</sequence>
<dbReference type="GO" id="GO:0046872">
    <property type="term" value="F:metal ion binding"/>
    <property type="evidence" value="ECO:0007669"/>
    <property type="project" value="UniProtKB-KW"/>
</dbReference>
<dbReference type="InterPro" id="IPR013856">
    <property type="entry name" value="Peptidase_M4_domain"/>
</dbReference>
<dbReference type="InterPro" id="IPR027268">
    <property type="entry name" value="Peptidase_M4/M1_CTD_sf"/>
</dbReference>
<dbReference type="Pfam" id="PF02868">
    <property type="entry name" value="Peptidase_M4_C"/>
    <property type="match status" value="1"/>
</dbReference>
<dbReference type="GO" id="GO:0004222">
    <property type="term" value="F:metalloendopeptidase activity"/>
    <property type="evidence" value="ECO:0007669"/>
    <property type="project" value="InterPro"/>
</dbReference>
<dbReference type="InterPro" id="IPR011096">
    <property type="entry name" value="FTP_domain"/>
</dbReference>
<feature type="region of interest" description="Disordered" evidence="9">
    <location>
        <begin position="801"/>
        <end position="828"/>
    </location>
</feature>
<keyword evidence="5" id="KW-0378">Hydrolase</keyword>
<organism evidence="15 16">
    <name type="scientific">Nocardioides gansuensis</name>
    <dbReference type="NCBI Taxonomy" id="2138300"/>
    <lineage>
        <taxon>Bacteria</taxon>
        <taxon>Bacillati</taxon>
        <taxon>Actinomycetota</taxon>
        <taxon>Actinomycetes</taxon>
        <taxon>Propionibacteriales</taxon>
        <taxon>Nocardioidaceae</taxon>
        <taxon>Nocardioides</taxon>
    </lineage>
</organism>
<dbReference type="Pfam" id="PF02225">
    <property type="entry name" value="PA"/>
    <property type="match status" value="1"/>
</dbReference>
<evidence type="ECO:0000256" key="1">
    <source>
        <dbReference type="ARBA" id="ARBA00009388"/>
    </source>
</evidence>
<gene>
    <name evidence="15" type="ORF">DDE18_15240</name>
</gene>
<dbReference type="InterPro" id="IPR001570">
    <property type="entry name" value="Peptidase_M4_C_domain"/>
</dbReference>
<proteinExistence type="inferred from homology"/>
<evidence type="ECO:0000259" key="14">
    <source>
        <dbReference type="Pfam" id="PF07504"/>
    </source>
</evidence>
<comment type="similarity">
    <text evidence="1">Belongs to the peptidase M4 family.</text>
</comment>
<reference evidence="15 16" key="1">
    <citation type="submission" date="2018-04" db="EMBL/GenBank/DDBJ databases">
        <title>Genome of Nocardioides gansuensis WSJ-1.</title>
        <authorList>
            <person name="Wu S."/>
            <person name="Wang G."/>
        </authorList>
    </citation>
    <scope>NUCLEOTIDE SEQUENCE [LARGE SCALE GENOMIC DNA]</scope>
    <source>
        <strain evidence="15 16">WSJ-1</strain>
    </source>
</reference>
<evidence type="ECO:0000256" key="9">
    <source>
        <dbReference type="SAM" id="MobiDB-lite"/>
    </source>
</evidence>
<dbReference type="Pfam" id="PF01447">
    <property type="entry name" value="Peptidase_M4"/>
    <property type="match status" value="1"/>
</dbReference>
<dbReference type="CDD" id="cd04818">
    <property type="entry name" value="PA_subtilisin_1"/>
    <property type="match status" value="1"/>
</dbReference>
<dbReference type="AlphaFoldDB" id="A0A2T8F8I1"/>
<evidence type="ECO:0000256" key="8">
    <source>
        <dbReference type="PIRSR" id="PIRSR623612-1"/>
    </source>
</evidence>
<evidence type="ECO:0000256" key="10">
    <source>
        <dbReference type="SAM" id="SignalP"/>
    </source>
</evidence>
<dbReference type="PANTHER" id="PTHR33794:SF1">
    <property type="entry name" value="BACILLOLYSIN"/>
    <property type="match status" value="1"/>
</dbReference>
<dbReference type="SUPFAM" id="SSF55486">
    <property type="entry name" value="Metalloproteases ('zincins'), catalytic domain"/>
    <property type="match status" value="1"/>
</dbReference>
<evidence type="ECO:0008006" key="17">
    <source>
        <dbReference type="Google" id="ProtNLM"/>
    </source>
</evidence>
<evidence type="ECO:0000259" key="11">
    <source>
        <dbReference type="Pfam" id="PF01447"/>
    </source>
</evidence>
<dbReference type="InterPro" id="IPR046450">
    <property type="entry name" value="PA_dom_sf"/>
</dbReference>
<evidence type="ECO:0000256" key="3">
    <source>
        <dbReference type="ARBA" id="ARBA00022723"/>
    </source>
</evidence>
<protein>
    <recommendedName>
        <fullName evidence="17">Peptidase M4 family protein</fullName>
    </recommendedName>
</protein>
<dbReference type="Gene3D" id="3.10.170.10">
    <property type="match status" value="1"/>
</dbReference>
<dbReference type="Gene3D" id="3.50.30.30">
    <property type="match status" value="1"/>
</dbReference>
<dbReference type="RefSeq" id="WP_116573105.1">
    <property type="nucleotide sequence ID" value="NZ_QDGZ01000006.1"/>
</dbReference>
<evidence type="ECO:0000313" key="15">
    <source>
        <dbReference type="EMBL" id="PVG82038.1"/>
    </source>
</evidence>
<dbReference type="SUPFAM" id="SSF52025">
    <property type="entry name" value="PA domain"/>
    <property type="match status" value="1"/>
</dbReference>
<feature type="domain" description="PA" evidence="12">
    <location>
        <begin position="445"/>
        <end position="544"/>
    </location>
</feature>
<dbReference type="InterPro" id="IPR023612">
    <property type="entry name" value="Peptidase_M4"/>
</dbReference>
<evidence type="ECO:0000256" key="6">
    <source>
        <dbReference type="ARBA" id="ARBA00022833"/>
    </source>
</evidence>
<evidence type="ECO:0000256" key="4">
    <source>
        <dbReference type="ARBA" id="ARBA00022729"/>
    </source>
</evidence>
<comment type="caution">
    <text evidence="15">The sequence shown here is derived from an EMBL/GenBank/DDBJ whole genome shotgun (WGS) entry which is preliminary data.</text>
</comment>